<sequence>MKGKRWTREELILVLDLYLNLPDKKYNNMPKVQELAQLMGRTSIVMRLLNFVACDPYRQEKGLVGGLSKCQPIWDEFAKNRESLRRESERIRGEKKIGSNQQFINNILTNCVPKIASLCERHKVKRLYAFGSVTTDRFNNQSDIDLVVDFKEIDLVDYVDNYFDLQYSLEDIFGRKVDLLEDKAIRNPILRKNIDNSKQLIYG</sequence>
<dbReference type="GO" id="GO:0016779">
    <property type="term" value="F:nucleotidyltransferase activity"/>
    <property type="evidence" value="ECO:0007669"/>
    <property type="project" value="UniProtKB-KW"/>
</dbReference>
<dbReference type="InterPro" id="IPR041633">
    <property type="entry name" value="Polbeta"/>
</dbReference>
<name>A0A5J4RKM8_9ZZZZ</name>
<keyword evidence="3" id="KW-0548">Nucleotidyltransferase</keyword>
<evidence type="ECO:0000256" key="1">
    <source>
        <dbReference type="ARBA" id="ARBA00001946"/>
    </source>
</evidence>
<evidence type="ECO:0000256" key="3">
    <source>
        <dbReference type="ARBA" id="ARBA00022695"/>
    </source>
</evidence>
<feature type="domain" description="Polymerase beta nucleotidyltransferase" evidence="8">
    <location>
        <begin position="114"/>
        <end position="202"/>
    </location>
</feature>
<dbReference type="Gene3D" id="3.30.460.10">
    <property type="entry name" value="Beta Polymerase, domain 2"/>
    <property type="match status" value="1"/>
</dbReference>
<proteinExistence type="predicted"/>
<dbReference type="GO" id="GO:0046872">
    <property type="term" value="F:metal ion binding"/>
    <property type="evidence" value="ECO:0007669"/>
    <property type="project" value="UniProtKB-KW"/>
</dbReference>
<dbReference type="InterPro" id="IPR052038">
    <property type="entry name" value="Type-VII_TA_antitoxin"/>
</dbReference>
<gene>
    <name evidence="9" type="ORF">EZS27_017724</name>
</gene>
<dbReference type="InterPro" id="IPR043519">
    <property type="entry name" value="NT_sf"/>
</dbReference>
<dbReference type="CDD" id="cd05403">
    <property type="entry name" value="NT_KNTase_like"/>
    <property type="match status" value="1"/>
</dbReference>
<evidence type="ECO:0000256" key="5">
    <source>
        <dbReference type="ARBA" id="ARBA00022741"/>
    </source>
</evidence>
<accession>A0A5J4RKM8</accession>
<evidence type="ECO:0000256" key="7">
    <source>
        <dbReference type="ARBA" id="ARBA00022842"/>
    </source>
</evidence>
<comment type="cofactor">
    <cofactor evidence="1">
        <name>Mg(2+)</name>
        <dbReference type="ChEBI" id="CHEBI:18420"/>
    </cofactor>
</comment>
<keyword evidence="7" id="KW-0460">Magnesium</keyword>
<evidence type="ECO:0000256" key="2">
    <source>
        <dbReference type="ARBA" id="ARBA00022679"/>
    </source>
</evidence>
<evidence type="ECO:0000256" key="6">
    <source>
        <dbReference type="ARBA" id="ARBA00022840"/>
    </source>
</evidence>
<dbReference type="EMBL" id="SNRY01001056">
    <property type="protein sequence ID" value="KAA6333915.1"/>
    <property type="molecule type" value="Genomic_DNA"/>
</dbReference>
<dbReference type="Pfam" id="PF18765">
    <property type="entry name" value="Polbeta"/>
    <property type="match status" value="1"/>
</dbReference>
<keyword evidence="4" id="KW-0479">Metal-binding</keyword>
<comment type="caution">
    <text evidence="9">The sequence shown here is derived from an EMBL/GenBank/DDBJ whole genome shotgun (WGS) entry which is preliminary data.</text>
</comment>
<protein>
    <recommendedName>
        <fullName evidence="8">Polymerase beta nucleotidyltransferase domain-containing protein</fullName>
    </recommendedName>
</protein>
<dbReference type="AlphaFoldDB" id="A0A5J4RKM8"/>
<evidence type="ECO:0000313" key="9">
    <source>
        <dbReference type="EMBL" id="KAA6333915.1"/>
    </source>
</evidence>
<keyword evidence="2" id="KW-0808">Transferase</keyword>
<keyword evidence="6" id="KW-0067">ATP-binding</keyword>
<evidence type="ECO:0000256" key="4">
    <source>
        <dbReference type="ARBA" id="ARBA00022723"/>
    </source>
</evidence>
<evidence type="ECO:0000259" key="8">
    <source>
        <dbReference type="Pfam" id="PF18765"/>
    </source>
</evidence>
<dbReference type="SUPFAM" id="SSF81301">
    <property type="entry name" value="Nucleotidyltransferase"/>
    <property type="match status" value="1"/>
</dbReference>
<dbReference type="PANTHER" id="PTHR33571:SF12">
    <property type="entry name" value="BSL3053 PROTEIN"/>
    <property type="match status" value="1"/>
</dbReference>
<organism evidence="9">
    <name type="scientific">termite gut metagenome</name>
    <dbReference type="NCBI Taxonomy" id="433724"/>
    <lineage>
        <taxon>unclassified sequences</taxon>
        <taxon>metagenomes</taxon>
        <taxon>organismal metagenomes</taxon>
    </lineage>
</organism>
<keyword evidence="5" id="KW-0547">Nucleotide-binding</keyword>
<dbReference type="GO" id="GO:0005524">
    <property type="term" value="F:ATP binding"/>
    <property type="evidence" value="ECO:0007669"/>
    <property type="project" value="UniProtKB-KW"/>
</dbReference>
<dbReference type="PANTHER" id="PTHR33571">
    <property type="entry name" value="SSL8005 PROTEIN"/>
    <property type="match status" value="1"/>
</dbReference>
<reference evidence="9" key="1">
    <citation type="submission" date="2019-03" db="EMBL/GenBank/DDBJ databases">
        <title>Single cell metagenomics reveals metabolic interactions within the superorganism composed of flagellate Streblomastix strix and complex community of Bacteroidetes bacteria on its surface.</title>
        <authorList>
            <person name="Treitli S.C."/>
            <person name="Kolisko M."/>
            <person name="Husnik F."/>
            <person name="Keeling P."/>
            <person name="Hampl V."/>
        </authorList>
    </citation>
    <scope>NUCLEOTIDE SEQUENCE</scope>
    <source>
        <strain evidence="9">STM</strain>
    </source>
</reference>